<organism evidence="1">
    <name type="scientific">hydrocarbon metagenome</name>
    <dbReference type="NCBI Taxonomy" id="938273"/>
    <lineage>
        <taxon>unclassified sequences</taxon>
        <taxon>metagenomes</taxon>
        <taxon>ecological metagenomes</taxon>
    </lineage>
</organism>
<gene>
    <name evidence="1" type="ORF">ASZ90_010741</name>
</gene>
<dbReference type="AlphaFoldDB" id="A0A0W8FF78"/>
<reference evidence="1" key="1">
    <citation type="journal article" date="2015" name="Proc. Natl. Acad. Sci. U.S.A.">
        <title>Networks of energetic and metabolic interactions define dynamics in microbial communities.</title>
        <authorList>
            <person name="Embree M."/>
            <person name="Liu J.K."/>
            <person name="Al-Bassam M.M."/>
            <person name="Zengler K."/>
        </authorList>
    </citation>
    <scope>NUCLEOTIDE SEQUENCE</scope>
</reference>
<accession>A0A0W8FF78</accession>
<name>A0A0W8FF78_9ZZZZ</name>
<comment type="caution">
    <text evidence="1">The sequence shown here is derived from an EMBL/GenBank/DDBJ whole genome shotgun (WGS) entry which is preliminary data.</text>
</comment>
<evidence type="ECO:0000313" key="1">
    <source>
        <dbReference type="EMBL" id="KUG19527.1"/>
    </source>
</evidence>
<protein>
    <submittedName>
        <fullName evidence="1">Uncharacterized protein</fullName>
    </submittedName>
</protein>
<proteinExistence type="predicted"/>
<sequence>MDRGAENQVTGFAYFRNRFAFHRNRQMPASGKGIGNPVFIRFFPRSTTAGEAHVPDLRR</sequence>
<dbReference type="EMBL" id="LNQE01001278">
    <property type="protein sequence ID" value="KUG19527.1"/>
    <property type="molecule type" value="Genomic_DNA"/>
</dbReference>